<comment type="caution">
    <text evidence="8">The sequence shown here is derived from an EMBL/GenBank/DDBJ whole genome shotgun (WGS) entry which is preliminary data.</text>
</comment>
<feature type="transmembrane region" description="Helical" evidence="6">
    <location>
        <begin position="70"/>
        <end position="89"/>
    </location>
</feature>
<feature type="transmembrane region" description="Helical" evidence="6">
    <location>
        <begin position="21"/>
        <end position="43"/>
    </location>
</feature>
<feature type="transmembrane region" description="Helical" evidence="6">
    <location>
        <begin position="194"/>
        <end position="214"/>
    </location>
</feature>
<dbReference type="PANTHER" id="PTHR30485:SF0">
    <property type="entry name" value="NI_FE-HYDROGENASE 1 B-TYPE CYTOCHROME SUBUNIT-RELATED"/>
    <property type="match status" value="1"/>
</dbReference>
<dbReference type="GO" id="GO:0020037">
    <property type="term" value="F:heme binding"/>
    <property type="evidence" value="ECO:0007669"/>
    <property type="project" value="TreeGrafter"/>
</dbReference>
<keyword evidence="4 6" id="KW-1133">Transmembrane helix</keyword>
<dbReference type="Gene3D" id="1.20.950.20">
    <property type="entry name" value="Transmembrane di-heme cytochromes, Chain C"/>
    <property type="match status" value="1"/>
</dbReference>
<evidence type="ECO:0000256" key="5">
    <source>
        <dbReference type="ARBA" id="ARBA00023136"/>
    </source>
</evidence>
<dbReference type="GO" id="GO:0005886">
    <property type="term" value="C:plasma membrane"/>
    <property type="evidence" value="ECO:0007669"/>
    <property type="project" value="UniProtKB-SubCell"/>
</dbReference>
<keyword evidence="5 6" id="KW-0472">Membrane</keyword>
<dbReference type="SUPFAM" id="SSF81342">
    <property type="entry name" value="Transmembrane di-heme cytochromes"/>
    <property type="match status" value="1"/>
</dbReference>
<keyword evidence="3 6" id="KW-0812">Transmembrane</keyword>
<dbReference type="Pfam" id="PF01292">
    <property type="entry name" value="Ni_hydr_CYTB"/>
    <property type="match status" value="1"/>
</dbReference>
<proteinExistence type="predicted"/>
<evidence type="ECO:0000256" key="4">
    <source>
        <dbReference type="ARBA" id="ARBA00022989"/>
    </source>
</evidence>
<evidence type="ECO:0000256" key="1">
    <source>
        <dbReference type="ARBA" id="ARBA00004651"/>
    </source>
</evidence>
<dbReference type="InterPro" id="IPR016174">
    <property type="entry name" value="Di-haem_cyt_TM"/>
</dbReference>
<keyword evidence="9" id="KW-1185">Reference proteome</keyword>
<dbReference type="RefSeq" id="WP_122935281.1">
    <property type="nucleotide sequence ID" value="NZ_JBHSNT010000007.1"/>
</dbReference>
<dbReference type="AlphaFoldDB" id="A0A3M8APK4"/>
<dbReference type="OrthoDB" id="9795587at2"/>
<dbReference type="GO" id="GO:0009055">
    <property type="term" value="F:electron transfer activity"/>
    <property type="evidence" value="ECO:0007669"/>
    <property type="project" value="InterPro"/>
</dbReference>
<organism evidence="8 9">
    <name type="scientific">Agromyces tardus</name>
    <dbReference type="NCBI Taxonomy" id="2583849"/>
    <lineage>
        <taxon>Bacteria</taxon>
        <taxon>Bacillati</taxon>
        <taxon>Actinomycetota</taxon>
        <taxon>Actinomycetes</taxon>
        <taxon>Micrococcales</taxon>
        <taxon>Microbacteriaceae</taxon>
        <taxon>Agromyces</taxon>
    </lineage>
</organism>
<evidence type="ECO:0000313" key="9">
    <source>
        <dbReference type="Proteomes" id="UP000275048"/>
    </source>
</evidence>
<keyword evidence="2" id="KW-1003">Cell membrane</keyword>
<protein>
    <recommendedName>
        <fullName evidence="7">Cytochrome b561 bacterial/Ni-hydrogenase domain-containing protein</fullName>
    </recommendedName>
</protein>
<dbReference type="InterPro" id="IPR011577">
    <property type="entry name" value="Cyt_b561_bac/Ni-Hgenase"/>
</dbReference>
<gene>
    <name evidence="8" type="ORF">EDM22_01780</name>
</gene>
<feature type="transmembrane region" description="Helical" evidence="6">
    <location>
        <begin position="276"/>
        <end position="296"/>
    </location>
</feature>
<evidence type="ECO:0000313" key="8">
    <source>
        <dbReference type="EMBL" id="RNB52445.1"/>
    </source>
</evidence>
<evidence type="ECO:0000256" key="3">
    <source>
        <dbReference type="ARBA" id="ARBA00022692"/>
    </source>
</evidence>
<dbReference type="InterPro" id="IPR051542">
    <property type="entry name" value="Hydrogenase_cytochrome"/>
</dbReference>
<dbReference type="EMBL" id="RHHB01000001">
    <property type="protein sequence ID" value="RNB52445.1"/>
    <property type="molecule type" value="Genomic_DNA"/>
</dbReference>
<dbReference type="GO" id="GO:0022904">
    <property type="term" value="P:respiratory electron transport chain"/>
    <property type="evidence" value="ECO:0007669"/>
    <property type="project" value="InterPro"/>
</dbReference>
<accession>A0A3M8APK4</accession>
<evidence type="ECO:0000259" key="7">
    <source>
        <dbReference type="Pfam" id="PF01292"/>
    </source>
</evidence>
<feature type="transmembrane region" description="Helical" evidence="6">
    <location>
        <begin position="124"/>
        <end position="149"/>
    </location>
</feature>
<dbReference type="PROSITE" id="PS51318">
    <property type="entry name" value="TAT"/>
    <property type="match status" value="1"/>
</dbReference>
<comment type="subcellular location">
    <subcellularLocation>
        <location evidence="1">Cell membrane</location>
        <topology evidence="1">Multi-pass membrane protein</topology>
    </subcellularLocation>
</comment>
<sequence>MTVTSTKSARAAEWWKAQRRRVLGGVAIAVVALAIAVVVARLLRGLPAVEAFIEAYPGIVPPPEGTPVGIPAWLGWQHFLNAFFLLLIVRTGFELRSKRRPPGFWTRDNTRWPRTAGKPRRMGIFLWFHLWLDALWVLVGLTYVVLLFATGQWLRIVPTDWAVVPNAISAALQYASLDWPTENSWVVYNSLQQLAYFTVVFIASPLAILTGLRLSSIWPLEGPLVRAFPEKLARAVHYPVMLFFLAFTFVHVVLVFTTGALAKLNQMYTARDADDWLGFAVFALSVAVMAVAWVLAKPPLLKRIAAKSGRVQG</sequence>
<feature type="domain" description="Cytochrome b561 bacterial/Ni-hydrogenase" evidence="7">
    <location>
        <begin position="76"/>
        <end position="267"/>
    </location>
</feature>
<evidence type="ECO:0000256" key="6">
    <source>
        <dbReference type="SAM" id="Phobius"/>
    </source>
</evidence>
<feature type="transmembrane region" description="Helical" evidence="6">
    <location>
        <begin position="235"/>
        <end position="256"/>
    </location>
</feature>
<dbReference type="Proteomes" id="UP000275048">
    <property type="component" value="Unassembled WGS sequence"/>
</dbReference>
<reference evidence="8 9" key="1">
    <citation type="submission" date="2018-10" db="EMBL/GenBank/DDBJ databases">
        <title>Isolation, diversity and antibacterial activity of antinobacteria from the wheat rhizosphere soil.</title>
        <authorList>
            <person name="Sun T."/>
        </authorList>
    </citation>
    <scope>NUCLEOTIDE SEQUENCE [LARGE SCALE GENOMIC DNA]</scope>
    <source>
        <strain evidence="8 9">SJ-23</strain>
    </source>
</reference>
<dbReference type="PANTHER" id="PTHR30485">
    <property type="entry name" value="NI/FE-HYDROGENASE 1 B-TYPE CYTOCHROME SUBUNIT"/>
    <property type="match status" value="1"/>
</dbReference>
<dbReference type="InterPro" id="IPR006311">
    <property type="entry name" value="TAT_signal"/>
</dbReference>
<name>A0A3M8APK4_9MICO</name>
<evidence type="ECO:0000256" key="2">
    <source>
        <dbReference type="ARBA" id="ARBA00022475"/>
    </source>
</evidence>